<dbReference type="GO" id="GO:0016020">
    <property type="term" value="C:membrane"/>
    <property type="evidence" value="ECO:0007669"/>
    <property type="project" value="UniProtKB-SubCell"/>
</dbReference>
<keyword evidence="2 5" id="KW-0812">Transmembrane</keyword>
<evidence type="ECO:0000256" key="3">
    <source>
        <dbReference type="ARBA" id="ARBA00022989"/>
    </source>
</evidence>
<feature type="transmembrane region" description="Helical" evidence="6">
    <location>
        <begin position="235"/>
        <end position="256"/>
    </location>
</feature>
<gene>
    <name evidence="8" type="ORF">NDES1114_LOCUS27361</name>
</gene>
<keyword evidence="3 6" id="KW-1133">Transmembrane helix</keyword>
<feature type="transmembrane region" description="Helical" evidence="6">
    <location>
        <begin position="120"/>
        <end position="143"/>
    </location>
</feature>
<evidence type="ECO:0000256" key="1">
    <source>
        <dbReference type="ARBA" id="ARBA00004141"/>
    </source>
</evidence>
<evidence type="ECO:0000259" key="7">
    <source>
        <dbReference type="PROSITE" id="PS50922"/>
    </source>
</evidence>
<dbReference type="GO" id="GO:0055088">
    <property type="term" value="P:lipid homeostasis"/>
    <property type="evidence" value="ECO:0007669"/>
    <property type="project" value="TreeGrafter"/>
</dbReference>
<dbReference type="GO" id="GO:0005783">
    <property type="term" value="C:endoplasmic reticulum"/>
    <property type="evidence" value="ECO:0007669"/>
    <property type="project" value="TreeGrafter"/>
</dbReference>
<evidence type="ECO:0000256" key="6">
    <source>
        <dbReference type="SAM" id="Phobius"/>
    </source>
</evidence>
<dbReference type="AlphaFoldDB" id="A0A7S1QJ21"/>
<organism evidence="8">
    <name type="scientific">Neobodo designis</name>
    <name type="common">Flagellated protozoan</name>
    <name type="synonym">Bodo designis</name>
    <dbReference type="NCBI Taxonomy" id="312471"/>
    <lineage>
        <taxon>Eukaryota</taxon>
        <taxon>Discoba</taxon>
        <taxon>Euglenozoa</taxon>
        <taxon>Kinetoplastea</taxon>
        <taxon>Metakinetoplastina</taxon>
        <taxon>Neobodonida</taxon>
        <taxon>Neobodo</taxon>
    </lineage>
</organism>
<name>A0A7S1QJ21_NEODS</name>
<keyword evidence="4 5" id="KW-0472">Membrane</keyword>
<feature type="transmembrane region" description="Helical" evidence="6">
    <location>
        <begin position="194"/>
        <end position="215"/>
    </location>
</feature>
<dbReference type="PROSITE" id="PS50922">
    <property type="entry name" value="TLC"/>
    <property type="match status" value="1"/>
</dbReference>
<accession>A0A7S1QJ21</accession>
<reference evidence="8" key="1">
    <citation type="submission" date="2021-01" db="EMBL/GenBank/DDBJ databases">
        <authorList>
            <person name="Corre E."/>
            <person name="Pelletier E."/>
            <person name="Niang G."/>
            <person name="Scheremetjew M."/>
            <person name="Finn R."/>
            <person name="Kale V."/>
            <person name="Holt S."/>
            <person name="Cochrane G."/>
            <person name="Meng A."/>
            <person name="Brown T."/>
            <person name="Cohen L."/>
        </authorList>
    </citation>
    <scope>NUCLEOTIDE SEQUENCE</scope>
    <source>
        <strain evidence="8">CCAP 1951/1</strain>
    </source>
</reference>
<evidence type="ECO:0000256" key="2">
    <source>
        <dbReference type="ARBA" id="ARBA00022692"/>
    </source>
</evidence>
<dbReference type="PANTHER" id="PTHR13439">
    <property type="entry name" value="CT120 PROTEIN"/>
    <property type="match status" value="1"/>
</dbReference>
<evidence type="ECO:0000313" key="8">
    <source>
        <dbReference type="EMBL" id="CAD9140396.1"/>
    </source>
</evidence>
<dbReference type="PANTHER" id="PTHR13439:SF0">
    <property type="entry name" value="TOPOISOMERASE I DAMAGE AFFECTED PROTEIN 4"/>
    <property type="match status" value="1"/>
</dbReference>
<feature type="transmembrane region" description="Helical" evidence="6">
    <location>
        <begin position="155"/>
        <end position="173"/>
    </location>
</feature>
<evidence type="ECO:0000256" key="4">
    <source>
        <dbReference type="ARBA" id="ARBA00023136"/>
    </source>
</evidence>
<dbReference type="InterPro" id="IPR006634">
    <property type="entry name" value="TLC-dom"/>
</dbReference>
<dbReference type="Pfam" id="PF03798">
    <property type="entry name" value="TRAM_LAG1_CLN8"/>
    <property type="match status" value="1"/>
</dbReference>
<dbReference type="EMBL" id="HBGF01040849">
    <property type="protein sequence ID" value="CAD9140396.1"/>
    <property type="molecule type" value="Transcribed_RNA"/>
</dbReference>
<protein>
    <recommendedName>
        <fullName evidence="7">TLC domain-containing protein</fullName>
    </recommendedName>
</protein>
<sequence length="276" mass="30325">MSQALSLSQAATTVAAAAAACTGVRVVVSAMASAGWLSRVDAPPHKIGAMAVSTLHALSSSLHALYMVKSASTVDDFGARFGVRMRLHCLAELGYYVYDTAANIRTLAAERRAKKRQPSILDVGFLIHHLPPLAGFGLVVAWWQRQPQEKFNSTGYLTAMCLVVHITTPLQNLRWVMDRAHVPVTSAAYRANQVVFLGSFTVLRIVGVFWLIRSVQWLRGLPADISTLALVREHMPIKCVVGTAVLYAVNVVWWGMNTNRLVQSFSGSERRKPKRQ</sequence>
<proteinExistence type="predicted"/>
<evidence type="ECO:0000256" key="5">
    <source>
        <dbReference type="PROSITE-ProRule" id="PRU00205"/>
    </source>
</evidence>
<dbReference type="InterPro" id="IPR050846">
    <property type="entry name" value="TLCD"/>
</dbReference>
<feature type="domain" description="TLC" evidence="7">
    <location>
        <begin position="42"/>
        <end position="266"/>
    </location>
</feature>
<comment type="subcellular location">
    <subcellularLocation>
        <location evidence="1">Membrane</location>
        <topology evidence="1">Multi-pass membrane protein</topology>
    </subcellularLocation>
</comment>